<keyword evidence="1" id="KW-0472">Membrane</keyword>
<evidence type="ECO:0000313" key="4">
    <source>
        <dbReference type="WBParaSite" id="TASK_0001003501-mRNA-1"/>
    </source>
</evidence>
<proteinExistence type="predicted"/>
<keyword evidence="1" id="KW-1133">Transmembrane helix</keyword>
<dbReference type="EMBL" id="UYRS01020074">
    <property type="protein sequence ID" value="VDK47821.1"/>
    <property type="molecule type" value="Genomic_DNA"/>
</dbReference>
<evidence type="ECO:0000313" key="2">
    <source>
        <dbReference type="EMBL" id="VDK47821.1"/>
    </source>
</evidence>
<name>A0A0R3WGP2_TAEAS</name>
<accession>A0A0R3WGP2</accession>
<gene>
    <name evidence="2" type="ORF">TASK_LOCUS10036</name>
</gene>
<protein>
    <submittedName>
        <fullName evidence="4">Secreted protein</fullName>
    </submittedName>
</protein>
<reference evidence="2 3" key="2">
    <citation type="submission" date="2018-11" db="EMBL/GenBank/DDBJ databases">
        <authorList>
            <consortium name="Pathogen Informatics"/>
        </authorList>
    </citation>
    <scope>NUCLEOTIDE SEQUENCE [LARGE SCALE GENOMIC DNA]</scope>
</reference>
<keyword evidence="1" id="KW-0812">Transmembrane</keyword>
<dbReference type="WBParaSite" id="TASK_0001003501-mRNA-1">
    <property type="protein sequence ID" value="TASK_0001003501-mRNA-1"/>
    <property type="gene ID" value="TASK_0001003501"/>
</dbReference>
<evidence type="ECO:0000256" key="1">
    <source>
        <dbReference type="SAM" id="Phobius"/>
    </source>
</evidence>
<keyword evidence="3" id="KW-1185">Reference proteome</keyword>
<reference evidence="4" key="1">
    <citation type="submission" date="2017-02" db="UniProtKB">
        <authorList>
            <consortium name="WormBaseParasite"/>
        </authorList>
    </citation>
    <scope>IDENTIFICATION</scope>
</reference>
<sequence length="111" mass="12644">MEGGKGICSGLWRSQSANNSCAIHTTFFSASSFLPFAPTWKFGHAITRSCVASVLFHFYRLQLAPHRMTSRQGEEVEYLLESGEFYIRYVCRVLLVQLLLLLLLLWSSYST</sequence>
<organism evidence="4">
    <name type="scientific">Taenia asiatica</name>
    <name type="common">Asian tapeworm</name>
    <dbReference type="NCBI Taxonomy" id="60517"/>
    <lineage>
        <taxon>Eukaryota</taxon>
        <taxon>Metazoa</taxon>
        <taxon>Spiralia</taxon>
        <taxon>Lophotrochozoa</taxon>
        <taxon>Platyhelminthes</taxon>
        <taxon>Cestoda</taxon>
        <taxon>Eucestoda</taxon>
        <taxon>Cyclophyllidea</taxon>
        <taxon>Taeniidae</taxon>
        <taxon>Taenia</taxon>
    </lineage>
</organism>
<dbReference type="Proteomes" id="UP000282613">
    <property type="component" value="Unassembled WGS sequence"/>
</dbReference>
<evidence type="ECO:0000313" key="3">
    <source>
        <dbReference type="Proteomes" id="UP000282613"/>
    </source>
</evidence>
<dbReference type="AlphaFoldDB" id="A0A0R3WGP2"/>
<feature type="transmembrane region" description="Helical" evidence="1">
    <location>
        <begin position="89"/>
        <end position="109"/>
    </location>
</feature>